<keyword evidence="4" id="KW-1185">Reference proteome</keyword>
<evidence type="ECO:0000259" key="1">
    <source>
        <dbReference type="PROSITE" id="PS51186"/>
    </source>
</evidence>
<dbReference type="InterPro" id="IPR031165">
    <property type="entry name" value="GNAT_YJDJ"/>
</dbReference>
<dbReference type="PROSITE" id="PS51186">
    <property type="entry name" value="GNAT"/>
    <property type="match status" value="1"/>
</dbReference>
<comment type="caution">
    <text evidence="3">The sequence shown here is derived from an EMBL/GenBank/DDBJ whole genome shotgun (WGS) entry which is preliminary data.</text>
</comment>
<sequence>MADIKKGDHKFYMGEDEQNPIAEITYKEIGDDVFEVDHTYTADELRGQGIAGELVGKMVGFAREQGRKIEATCPYAQKKIEDTPEYRDILVK</sequence>
<dbReference type="InterPro" id="IPR000182">
    <property type="entry name" value="GNAT_dom"/>
</dbReference>
<dbReference type="PANTHER" id="PTHR31435:SF10">
    <property type="entry name" value="BSR4717 PROTEIN"/>
    <property type="match status" value="1"/>
</dbReference>
<dbReference type="Pfam" id="PF14542">
    <property type="entry name" value="Acetyltransf_CG"/>
    <property type="match status" value="1"/>
</dbReference>
<dbReference type="CDD" id="cd04301">
    <property type="entry name" value="NAT_SF"/>
    <property type="match status" value="1"/>
</dbReference>
<dbReference type="InterPro" id="IPR016181">
    <property type="entry name" value="Acyl_CoA_acyltransferase"/>
</dbReference>
<feature type="domain" description="N-acetyltransferase" evidence="1">
    <location>
        <begin position="1"/>
        <end position="92"/>
    </location>
</feature>
<evidence type="ECO:0000259" key="2">
    <source>
        <dbReference type="PROSITE" id="PS51729"/>
    </source>
</evidence>
<protein>
    <submittedName>
        <fullName evidence="3">GNAT family N-acetyltransferase</fullName>
    </submittedName>
</protein>
<organism evidence="3 4">
    <name type="scientific">Virgibacillus siamensis</name>
    <dbReference type="NCBI Taxonomy" id="480071"/>
    <lineage>
        <taxon>Bacteria</taxon>
        <taxon>Bacillati</taxon>
        <taxon>Bacillota</taxon>
        <taxon>Bacilli</taxon>
        <taxon>Bacillales</taxon>
        <taxon>Bacillaceae</taxon>
        <taxon>Virgibacillus</taxon>
    </lineage>
</organism>
<reference evidence="3 4" key="1">
    <citation type="journal article" date="2019" name="Int. J. Syst. Evol. Microbiol.">
        <title>The Global Catalogue of Microorganisms (GCM) 10K type strain sequencing project: providing services to taxonomists for standard genome sequencing and annotation.</title>
        <authorList>
            <consortium name="The Broad Institute Genomics Platform"/>
            <consortium name="The Broad Institute Genome Sequencing Center for Infectious Disease"/>
            <person name="Wu L."/>
            <person name="Ma J."/>
        </authorList>
    </citation>
    <scope>NUCLEOTIDE SEQUENCE [LARGE SCALE GENOMIC DNA]</scope>
    <source>
        <strain evidence="3 4">JCM 15395</strain>
    </source>
</reference>
<dbReference type="Gene3D" id="3.40.630.30">
    <property type="match status" value="1"/>
</dbReference>
<dbReference type="PROSITE" id="PS51729">
    <property type="entry name" value="GNAT_YJDJ"/>
    <property type="match status" value="1"/>
</dbReference>
<accession>A0ABN1FV09</accession>
<evidence type="ECO:0000313" key="4">
    <source>
        <dbReference type="Proteomes" id="UP001500866"/>
    </source>
</evidence>
<dbReference type="SUPFAM" id="SSF55729">
    <property type="entry name" value="Acyl-CoA N-acyltransferases (Nat)"/>
    <property type="match status" value="1"/>
</dbReference>
<feature type="domain" description="N-acetyltransferase" evidence="2">
    <location>
        <begin position="3"/>
        <end position="91"/>
    </location>
</feature>
<dbReference type="Proteomes" id="UP001500866">
    <property type="component" value="Unassembled WGS sequence"/>
</dbReference>
<proteinExistence type="predicted"/>
<dbReference type="EMBL" id="BAAADS010000009">
    <property type="protein sequence ID" value="GAA0598389.1"/>
    <property type="molecule type" value="Genomic_DNA"/>
</dbReference>
<evidence type="ECO:0000313" key="3">
    <source>
        <dbReference type="EMBL" id="GAA0598389.1"/>
    </source>
</evidence>
<dbReference type="PANTHER" id="PTHR31435">
    <property type="entry name" value="PROTEIN NATD1"/>
    <property type="match status" value="1"/>
</dbReference>
<gene>
    <name evidence="3" type="ORF">GCM10009001_13170</name>
</gene>
<name>A0ABN1FV09_9BACI</name>
<dbReference type="RefSeq" id="WP_343811438.1">
    <property type="nucleotide sequence ID" value="NZ_BAAADS010000009.1"/>
</dbReference>
<dbReference type="InterPro" id="IPR045057">
    <property type="entry name" value="Gcn5-rel_NAT"/>
</dbReference>